<dbReference type="PANTHER" id="PTHR24321:SF8">
    <property type="entry name" value="ESTRADIOL 17-BETA-DEHYDROGENASE 8-RELATED"/>
    <property type="match status" value="1"/>
</dbReference>
<comment type="caution">
    <text evidence="5">The sequence shown here is derived from an EMBL/GenBank/DDBJ whole genome shotgun (WGS) entry which is preliminary data.</text>
</comment>
<reference evidence="5" key="1">
    <citation type="submission" date="2023-08" db="EMBL/GenBank/DDBJ databases">
        <authorList>
            <person name="Audoor S."/>
            <person name="Bilcke G."/>
        </authorList>
    </citation>
    <scope>NUCLEOTIDE SEQUENCE</scope>
</reference>
<dbReference type="InterPro" id="IPR002347">
    <property type="entry name" value="SDR_fam"/>
</dbReference>
<comment type="similarity">
    <text evidence="1">Belongs to the short-chain dehydrogenases/reductases (SDR) family.</text>
</comment>
<dbReference type="EMBL" id="CAKOGP040001758">
    <property type="protein sequence ID" value="CAJ1949392.1"/>
    <property type="molecule type" value="Genomic_DNA"/>
</dbReference>
<sequence>MTGKLSGKVAIVTGGTSGMGKATALMFAKEGAKAIVLVSRTQAKLEEVAKEIEAAGTKVAIVAGDVGSEDTAKKMVAAAKEFGAVDVAFLNAGMYASKKNTEIEESDIDGVFNANYKSVAWGLKHVLPAMKDSPGKGSVIVNTSCMGSVARATFAGSSMYSAAKAGADMLVQYAAKGAAEDGTRVNAVAPGIVATNIADMDEETTNGWAKGAQLVGRAGKSDEVASVVTMLASDDGTFLTGMSSRLTEAGLSRPTSLFILYKLRYNKERPPNSVMHTHENNVHVLCFVN</sequence>
<keyword evidence="6" id="KW-1185">Reference proteome</keyword>
<evidence type="ECO:0000256" key="2">
    <source>
        <dbReference type="ARBA" id="ARBA00023002"/>
    </source>
</evidence>
<dbReference type="InterPro" id="IPR057326">
    <property type="entry name" value="KR_dom"/>
</dbReference>
<dbReference type="SMART" id="SM00822">
    <property type="entry name" value="PKS_KR"/>
    <property type="match status" value="1"/>
</dbReference>
<evidence type="ECO:0000256" key="1">
    <source>
        <dbReference type="ARBA" id="ARBA00006484"/>
    </source>
</evidence>
<dbReference type="Gene3D" id="3.40.50.720">
    <property type="entry name" value="NAD(P)-binding Rossmann-like Domain"/>
    <property type="match status" value="1"/>
</dbReference>
<evidence type="ECO:0000256" key="3">
    <source>
        <dbReference type="ARBA" id="ARBA00023027"/>
    </source>
</evidence>
<keyword evidence="3" id="KW-0520">NAD</keyword>
<dbReference type="PRINTS" id="PR00081">
    <property type="entry name" value="GDHRDH"/>
</dbReference>
<keyword evidence="2" id="KW-0560">Oxidoreductase</keyword>
<evidence type="ECO:0000313" key="6">
    <source>
        <dbReference type="Proteomes" id="UP001295423"/>
    </source>
</evidence>
<feature type="domain" description="Ketoreductase" evidence="4">
    <location>
        <begin position="8"/>
        <end position="203"/>
    </location>
</feature>
<accession>A0AAD2FQI2</accession>
<dbReference type="FunFam" id="3.40.50.720:FF:000084">
    <property type="entry name" value="Short-chain dehydrogenase reductase"/>
    <property type="match status" value="1"/>
</dbReference>
<dbReference type="CDD" id="cd05233">
    <property type="entry name" value="SDR_c"/>
    <property type="match status" value="1"/>
</dbReference>
<proteinExistence type="inferred from homology"/>
<dbReference type="AlphaFoldDB" id="A0AAD2FQI2"/>
<dbReference type="Pfam" id="PF00106">
    <property type="entry name" value="adh_short"/>
    <property type="match status" value="1"/>
</dbReference>
<dbReference type="InterPro" id="IPR036291">
    <property type="entry name" value="NAD(P)-bd_dom_sf"/>
</dbReference>
<evidence type="ECO:0000313" key="5">
    <source>
        <dbReference type="EMBL" id="CAJ1949392.1"/>
    </source>
</evidence>
<dbReference type="Proteomes" id="UP001295423">
    <property type="component" value="Unassembled WGS sequence"/>
</dbReference>
<organism evidence="5 6">
    <name type="scientific">Cylindrotheca closterium</name>
    <dbReference type="NCBI Taxonomy" id="2856"/>
    <lineage>
        <taxon>Eukaryota</taxon>
        <taxon>Sar</taxon>
        <taxon>Stramenopiles</taxon>
        <taxon>Ochrophyta</taxon>
        <taxon>Bacillariophyta</taxon>
        <taxon>Bacillariophyceae</taxon>
        <taxon>Bacillariophycidae</taxon>
        <taxon>Bacillariales</taxon>
        <taxon>Bacillariaceae</taxon>
        <taxon>Cylindrotheca</taxon>
    </lineage>
</organism>
<name>A0AAD2FQI2_9STRA</name>
<evidence type="ECO:0000259" key="4">
    <source>
        <dbReference type="SMART" id="SM00822"/>
    </source>
</evidence>
<dbReference type="PANTHER" id="PTHR24321">
    <property type="entry name" value="DEHYDROGENASES, SHORT CHAIN"/>
    <property type="match status" value="1"/>
</dbReference>
<dbReference type="SUPFAM" id="SSF51735">
    <property type="entry name" value="NAD(P)-binding Rossmann-fold domains"/>
    <property type="match status" value="1"/>
</dbReference>
<protein>
    <recommendedName>
        <fullName evidence="4">Ketoreductase domain-containing protein</fullName>
    </recommendedName>
</protein>
<dbReference type="GO" id="GO:0016491">
    <property type="term" value="F:oxidoreductase activity"/>
    <property type="evidence" value="ECO:0007669"/>
    <property type="project" value="UniProtKB-KW"/>
</dbReference>
<gene>
    <name evidence="5" type="ORF">CYCCA115_LOCUS12071</name>
</gene>